<feature type="compositionally biased region" description="Basic and acidic residues" evidence="8">
    <location>
        <begin position="509"/>
        <end position="529"/>
    </location>
</feature>
<evidence type="ECO:0000313" key="11">
    <source>
        <dbReference type="EMBL" id="ACO66749.1"/>
    </source>
</evidence>
<dbReference type="EMBL" id="CP001331">
    <property type="protein sequence ID" value="ACO66749.1"/>
    <property type="molecule type" value="Genomic_DNA"/>
</dbReference>
<evidence type="ECO:0000256" key="7">
    <source>
        <dbReference type="RuleBase" id="RU365068"/>
    </source>
</evidence>
<dbReference type="PROSITE" id="PS51192">
    <property type="entry name" value="HELICASE_ATP_BIND_1"/>
    <property type="match status" value="1"/>
</dbReference>
<dbReference type="SUPFAM" id="SSF52540">
    <property type="entry name" value="P-loop containing nucleoside triphosphate hydrolases"/>
    <property type="match status" value="1"/>
</dbReference>
<dbReference type="FunCoup" id="C1EGB8">
    <property type="interactions" value="1891"/>
</dbReference>
<dbReference type="GO" id="GO:0016887">
    <property type="term" value="F:ATP hydrolysis activity"/>
    <property type="evidence" value="ECO:0007669"/>
    <property type="project" value="RHEA"/>
</dbReference>
<evidence type="ECO:0000259" key="9">
    <source>
        <dbReference type="PROSITE" id="PS51192"/>
    </source>
</evidence>
<dbReference type="PROSITE" id="PS00039">
    <property type="entry name" value="DEAD_ATP_HELICASE"/>
    <property type="match status" value="1"/>
</dbReference>
<dbReference type="InterPro" id="IPR025313">
    <property type="entry name" value="SPB4-like_CTE"/>
</dbReference>
<dbReference type="InParanoid" id="C1EGB8"/>
<dbReference type="Pfam" id="PF00270">
    <property type="entry name" value="DEAD"/>
    <property type="match status" value="1"/>
</dbReference>
<dbReference type="SMART" id="SM00490">
    <property type="entry name" value="HELICc"/>
    <property type="match status" value="1"/>
</dbReference>
<dbReference type="RefSeq" id="XP_002505491.1">
    <property type="nucleotide sequence ID" value="XM_002505445.1"/>
</dbReference>
<dbReference type="CDD" id="cd18787">
    <property type="entry name" value="SF2_C_DEAD"/>
    <property type="match status" value="1"/>
</dbReference>
<dbReference type="Gene3D" id="3.40.50.300">
    <property type="entry name" value="P-loop containing nucleotide triphosphate hydrolases"/>
    <property type="match status" value="2"/>
</dbReference>
<proteinExistence type="inferred from homology"/>
<dbReference type="SMART" id="SM00487">
    <property type="entry name" value="DEXDc"/>
    <property type="match status" value="1"/>
</dbReference>
<dbReference type="EC" id="3.6.4.13" evidence="7"/>
<dbReference type="OMA" id="AYKEHEC"/>
<dbReference type="STRING" id="296587.C1EGB8"/>
<dbReference type="GeneID" id="8248421"/>
<feature type="domain" description="Helicase ATP-binding" evidence="9">
    <location>
        <begin position="33"/>
        <end position="214"/>
    </location>
</feature>
<evidence type="ECO:0000256" key="6">
    <source>
        <dbReference type="RuleBase" id="RU000492"/>
    </source>
</evidence>
<comment type="similarity">
    <text evidence="6">Belongs to the DEAD box helicase family.</text>
</comment>
<dbReference type="InterPro" id="IPR000629">
    <property type="entry name" value="RNA-helicase_DEAD-box_CS"/>
</dbReference>
<dbReference type="InterPro" id="IPR001650">
    <property type="entry name" value="Helicase_C-like"/>
</dbReference>
<dbReference type="InterPro" id="IPR027417">
    <property type="entry name" value="P-loop_NTPase"/>
</dbReference>
<evidence type="ECO:0000256" key="3">
    <source>
        <dbReference type="ARBA" id="ARBA00022806"/>
    </source>
</evidence>
<gene>
    <name evidence="11" type="ORF">MICPUN_67382</name>
</gene>
<evidence type="ECO:0000313" key="12">
    <source>
        <dbReference type="Proteomes" id="UP000002009"/>
    </source>
</evidence>
<comment type="domain">
    <text evidence="7">The Q motif is unique to and characteristic of the DEAD box family of RNA helicases and controls ATP binding and hydrolysis.</text>
</comment>
<dbReference type="Proteomes" id="UP000002009">
    <property type="component" value="Chromosome 13"/>
</dbReference>
<dbReference type="GO" id="GO:0003724">
    <property type="term" value="F:RNA helicase activity"/>
    <property type="evidence" value="ECO:0007669"/>
    <property type="project" value="UniProtKB-EC"/>
</dbReference>
<evidence type="ECO:0000256" key="4">
    <source>
        <dbReference type="ARBA" id="ARBA00022840"/>
    </source>
</evidence>
<dbReference type="PANTHER" id="PTHR24031">
    <property type="entry name" value="RNA HELICASE"/>
    <property type="match status" value="1"/>
</dbReference>
<keyword evidence="4 6" id="KW-0067">ATP-binding</keyword>
<dbReference type="GO" id="GO:0003723">
    <property type="term" value="F:RNA binding"/>
    <property type="evidence" value="ECO:0007669"/>
    <property type="project" value="UniProtKB-UniRule"/>
</dbReference>
<feature type="non-terminal residue" evidence="11">
    <location>
        <position position="529"/>
    </location>
</feature>
<name>C1EGB8_MICCC</name>
<dbReference type="OrthoDB" id="7396459at2759"/>
<dbReference type="CDD" id="cd17960">
    <property type="entry name" value="DEADc_DDX55"/>
    <property type="match status" value="1"/>
</dbReference>
<dbReference type="InterPro" id="IPR011545">
    <property type="entry name" value="DEAD/DEAH_box_helicase_dom"/>
</dbReference>
<dbReference type="InterPro" id="IPR014001">
    <property type="entry name" value="Helicase_ATP-bd"/>
</dbReference>
<evidence type="ECO:0000256" key="8">
    <source>
        <dbReference type="SAM" id="MobiDB-lite"/>
    </source>
</evidence>
<dbReference type="Pfam" id="PF00271">
    <property type="entry name" value="Helicase_C"/>
    <property type="match status" value="1"/>
</dbReference>
<keyword evidence="1 6" id="KW-0547">Nucleotide-binding</keyword>
<evidence type="ECO:0000256" key="5">
    <source>
        <dbReference type="ARBA" id="ARBA00022884"/>
    </source>
</evidence>
<sequence>RFSSLTPPLRPESMEVLAAQGFERATPVQAAAIGLLAGNKDVAVEACTGSGKTLAFVLPMVEILARASKEQSFRKHHVGAVVVSPTRELARQIFDVAAPFMATLPDMAPPMLLVGGTDVNEDVRAFAAAGAAALIGTPGRLDDLMLRSNAFDAKRCELLVLDEADRLLSMGFARAINAIIARLPKQRRTGLFSATQTDEVEELARAGLRNPVRVTVRDSAAQAAANAAKASGLPANSAAARGKLPAQLKLLYKVCKVDERLWRLREFLKENADKKTIVYFLTCACVDYFATAMCDGAPASPGDDVDVVALHGKMKQSQREQALGRFAAGAGGCLLCTDVAARGLDIPGVDWVVQFDAPQDPAAFVHRVGRTARMGRDGSALLFLSPHESSYVEFLRVRHIHLREEGSDEDAADTEAVEGGNRLCDELRARSEKNREAMEKGVRAFVSYLRGYKEHHCRFIFRFKELELARLARSLGLLRLPRMKEIRKAPKSSLKGFTESSVNPDAVPFEDRAREKQRQRALAEEAARR</sequence>
<feature type="region of interest" description="Disordered" evidence="8">
    <location>
        <begin position="490"/>
        <end position="529"/>
    </location>
</feature>
<organism evidence="11 12">
    <name type="scientific">Micromonas commoda (strain RCC299 / NOUM17 / CCMP2709)</name>
    <name type="common">Picoplanktonic green alga</name>
    <dbReference type="NCBI Taxonomy" id="296587"/>
    <lineage>
        <taxon>Eukaryota</taxon>
        <taxon>Viridiplantae</taxon>
        <taxon>Chlorophyta</taxon>
        <taxon>Mamiellophyceae</taxon>
        <taxon>Mamiellales</taxon>
        <taxon>Mamiellaceae</taxon>
        <taxon>Micromonas</taxon>
    </lineage>
</organism>
<protein>
    <recommendedName>
        <fullName evidence="7">ATP-dependent RNA helicase</fullName>
        <ecNumber evidence="7">3.6.4.13</ecNumber>
    </recommendedName>
</protein>
<evidence type="ECO:0000256" key="2">
    <source>
        <dbReference type="ARBA" id="ARBA00022801"/>
    </source>
</evidence>
<dbReference type="KEGG" id="mis:MICPUN_67382"/>
<evidence type="ECO:0000259" key="10">
    <source>
        <dbReference type="PROSITE" id="PS51194"/>
    </source>
</evidence>
<keyword evidence="2 6" id="KW-0378">Hydrolase</keyword>
<reference evidence="11 12" key="1">
    <citation type="journal article" date="2009" name="Science">
        <title>Green evolution and dynamic adaptations revealed by genomes of the marine picoeukaryotes Micromonas.</title>
        <authorList>
            <person name="Worden A.Z."/>
            <person name="Lee J.H."/>
            <person name="Mock T."/>
            <person name="Rouze P."/>
            <person name="Simmons M.P."/>
            <person name="Aerts A.L."/>
            <person name="Allen A.E."/>
            <person name="Cuvelier M.L."/>
            <person name="Derelle E."/>
            <person name="Everett M.V."/>
            <person name="Foulon E."/>
            <person name="Grimwood J."/>
            <person name="Gundlach H."/>
            <person name="Henrissat B."/>
            <person name="Napoli C."/>
            <person name="McDonald S.M."/>
            <person name="Parker M.S."/>
            <person name="Rombauts S."/>
            <person name="Salamov A."/>
            <person name="Von Dassow P."/>
            <person name="Badger J.H."/>
            <person name="Coutinho P.M."/>
            <person name="Demir E."/>
            <person name="Dubchak I."/>
            <person name="Gentemann C."/>
            <person name="Eikrem W."/>
            <person name="Gready J.E."/>
            <person name="John U."/>
            <person name="Lanier W."/>
            <person name="Lindquist E.A."/>
            <person name="Lucas S."/>
            <person name="Mayer K.F."/>
            <person name="Moreau H."/>
            <person name="Not F."/>
            <person name="Otillar R."/>
            <person name="Panaud O."/>
            <person name="Pangilinan J."/>
            <person name="Paulsen I."/>
            <person name="Piegu B."/>
            <person name="Poliakov A."/>
            <person name="Robbens S."/>
            <person name="Schmutz J."/>
            <person name="Toulza E."/>
            <person name="Wyss T."/>
            <person name="Zelensky A."/>
            <person name="Zhou K."/>
            <person name="Armbrust E.V."/>
            <person name="Bhattacharya D."/>
            <person name="Goodenough U.W."/>
            <person name="Van de Peer Y."/>
            <person name="Grigoriev I.V."/>
        </authorList>
    </citation>
    <scope>NUCLEOTIDE SEQUENCE [LARGE SCALE GENOMIC DNA]</scope>
    <source>
        <strain evidence="12">RCC299 / NOUM17</strain>
    </source>
</reference>
<keyword evidence="3 6" id="KW-0347">Helicase</keyword>
<evidence type="ECO:0000256" key="1">
    <source>
        <dbReference type="ARBA" id="ARBA00022741"/>
    </source>
</evidence>
<dbReference type="GO" id="GO:0005524">
    <property type="term" value="F:ATP binding"/>
    <property type="evidence" value="ECO:0007669"/>
    <property type="project" value="UniProtKB-UniRule"/>
</dbReference>
<keyword evidence="5 7" id="KW-0694">RNA-binding</keyword>
<feature type="non-terminal residue" evidence="11">
    <location>
        <position position="1"/>
    </location>
</feature>
<dbReference type="Pfam" id="PF13959">
    <property type="entry name" value="CTE_SPB4"/>
    <property type="match status" value="1"/>
</dbReference>
<dbReference type="AlphaFoldDB" id="C1EGB8"/>
<dbReference type="SMART" id="SM01178">
    <property type="entry name" value="DUF4217"/>
    <property type="match status" value="1"/>
</dbReference>
<keyword evidence="12" id="KW-1185">Reference proteome</keyword>
<accession>C1EGB8</accession>
<comment type="function">
    <text evidence="7">RNA helicase.</text>
</comment>
<dbReference type="PROSITE" id="PS51194">
    <property type="entry name" value="HELICASE_CTER"/>
    <property type="match status" value="1"/>
</dbReference>
<feature type="domain" description="Helicase C-terminal" evidence="10">
    <location>
        <begin position="256"/>
        <end position="418"/>
    </location>
</feature>
<comment type="catalytic activity">
    <reaction evidence="7">
        <text>ATP + H2O = ADP + phosphate + H(+)</text>
        <dbReference type="Rhea" id="RHEA:13065"/>
        <dbReference type="ChEBI" id="CHEBI:15377"/>
        <dbReference type="ChEBI" id="CHEBI:15378"/>
        <dbReference type="ChEBI" id="CHEBI:30616"/>
        <dbReference type="ChEBI" id="CHEBI:43474"/>
        <dbReference type="ChEBI" id="CHEBI:456216"/>
        <dbReference type="EC" id="3.6.4.13"/>
    </reaction>
</comment>
<dbReference type="eggNOG" id="KOG0345">
    <property type="taxonomic scope" value="Eukaryota"/>
</dbReference>